<gene>
    <name evidence="4" type="ORF">HanXRQr2_Chr05g0212581</name>
</gene>
<dbReference type="Gramene" id="mRNA:HanXRQr2_Chr05g0212581">
    <property type="protein sequence ID" value="mRNA:HanXRQr2_Chr05g0212581"/>
    <property type="gene ID" value="HanXRQr2_Chr05g0212581"/>
</dbReference>
<evidence type="ECO:0000256" key="2">
    <source>
        <dbReference type="ARBA" id="ARBA00025223"/>
    </source>
</evidence>
<feature type="region of interest" description="Disordered" evidence="3">
    <location>
        <begin position="237"/>
        <end position="259"/>
    </location>
</feature>
<evidence type="ECO:0000313" key="5">
    <source>
        <dbReference type="Proteomes" id="UP000215914"/>
    </source>
</evidence>
<evidence type="ECO:0000256" key="1">
    <source>
        <dbReference type="ARBA" id="ARBA00010020"/>
    </source>
</evidence>
<keyword evidence="5" id="KW-1185">Reference proteome</keyword>
<comment type="similarity">
    <text evidence="1">Belongs to the ABI family.</text>
</comment>
<dbReference type="Proteomes" id="UP000215914">
    <property type="component" value="Unassembled WGS sequence"/>
</dbReference>
<sequence length="370" mass="41982">MRPVDVLSYIFFFGRKGNLTSIIIIDLTLTIMRLRLHFTTNVKEMETQTSSAETALPDPTNYDETAMQQSLHFADNLKAISSFHLLHAHDLKNLRKQLYAAAEYFELSYTNDDQKQLVVDTIKDYAIKAIVNTVDHLGAVSCKLNDLLGQKVNEVSQTELHVSCIQQRLGICQRCFDHEGLAEQSSLINTPKYHKRYILPVGETMKGGIRTKSMYQGCSLEDEDDWHKFKNAVRATIREKTPSSFRKGRSPSPTRQPGSFAFAGAVIQNGLDKRSVSPLRFPLLRTESLSSRSTTPTSRPKTPNPSRPSSVGRQRVSGYQKSASMHVYSDRDAYKETDQTPSKSKRLLKALLSRRKSKKDDTLYTYLDEY</sequence>
<comment type="caution">
    <text evidence="4">The sequence shown here is derived from an EMBL/GenBank/DDBJ whole genome shotgun (WGS) entry which is preliminary data.</text>
</comment>
<reference evidence="4" key="1">
    <citation type="journal article" date="2017" name="Nature">
        <title>The sunflower genome provides insights into oil metabolism, flowering and Asterid evolution.</title>
        <authorList>
            <person name="Badouin H."/>
            <person name="Gouzy J."/>
            <person name="Grassa C.J."/>
            <person name="Murat F."/>
            <person name="Staton S.E."/>
            <person name="Cottret L."/>
            <person name="Lelandais-Briere C."/>
            <person name="Owens G.L."/>
            <person name="Carrere S."/>
            <person name="Mayjonade B."/>
            <person name="Legrand L."/>
            <person name="Gill N."/>
            <person name="Kane N.C."/>
            <person name="Bowers J.E."/>
            <person name="Hubner S."/>
            <person name="Bellec A."/>
            <person name="Berard A."/>
            <person name="Berges H."/>
            <person name="Blanchet N."/>
            <person name="Boniface M.C."/>
            <person name="Brunel D."/>
            <person name="Catrice O."/>
            <person name="Chaidir N."/>
            <person name="Claudel C."/>
            <person name="Donnadieu C."/>
            <person name="Faraut T."/>
            <person name="Fievet G."/>
            <person name="Helmstetter N."/>
            <person name="King M."/>
            <person name="Knapp S.J."/>
            <person name="Lai Z."/>
            <person name="Le Paslier M.C."/>
            <person name="Lippi Y."/>
            <person name="Lorenzon L."/>
            <person name="Mandel J.R."/>
            <person name="Marage G."/>
            <person name="Marchand G."/>
            <person name="Marquand E."/>
            <person name="Bret-Mestries E."/>
            <person name="Morien E."/>
            <person name="Nambeesan S."/>
            <person name="Nguyen T."/>
            <person name="Pegot-Espagnet P."/>
            <person name="Pouilly N."/>
            <person name="Raftis F."/>
            <person name="Sallet E."/>
            <person name="Schiex T."/>
            <person name="Thomas J."/>
            <person name="Vandecasteele C."/>
            <person name="Vares D."/>
            <person name="Vear F."/>
            <person name="Vautrin S."/>
            <person name="Crespi M."/>
            <person name="Mangin B."/>
            <person name="Burke J.M."/>
            <person name="Salse J."/>
            <person name="Munos S."/>
            <person name="Vincourt P."/>
            <person name="Rieseberg L.H."/>
            <person name="Langlade N.B."/>
        </authorList>
    </citation>
    <scope>NUCLEOTIDE SEQUENCE</scope>
    <source>
        <tissue evidence="4">Leaves</tissue>
    </source>
</reference>
<dbReference type="Gene3D" id="6.10.140.1620">
    <property type="match status" value="1"/>
</dbReference>
<organism evidence="4 5">
    <name type="scientific">Helianthus annuus</name>
    <name type="common">Common sunflower</name>
    <dbReference type="NCBI Taxonomy" id="4232"/>
    <lineage>
        <taxon>Eukaryota</taxon>
        <taxon>Viridiplantae</taxon>
        <taxon>Streptophyta</taxon>
        <taxon>Embryophyta</taxon>
        <taxon>Tracheophyta</taxon>
        <taxon>Spermatophyta</taxon>
        <taxon>Magnoliopsida</taxon>
        <taxon>eudicotyledons</taxon>
        <taxon>Gunneridae</taxon>
        <taxon>Pentapetalae</taxon>
        <taxon>asterids</taxon>
        <taxon>campanulids</taxon>
        <taxon>Asterales</taxon>
        <taxon>Asteraceae</taxon>
        <taxon>Asteroideae</taxon>
        <taxon>Heliantheae alliance</taxon>
        <taxon>Heliantheae</taxon>
        <taxon>Helianthus</taxon>
    </lineage>
</organism>
<dbReference type="AlphaFoldDB" id="A0A9K3NNI9"/>
<name>A0A9K3NNI9_HELAN</name>
<dbReference type="InterPro" id="IPR028457">
    <property type="entry name" value="ABI"/>
</dbReference>
<accession>A0A9K3NNI9</accession>
<dbReference type="PANTHER" id="PTHR10460">
    <property type="entry name" value="ABL INTERACTOR FAMILY MEMBER"/>
    <property type="match status" value="1"/>
</dbReference>
<feature type="compositionally biased region" description="Low complexity" evidence="3">
    <location>
        <begin position="287"/>
        <end position="301"/>
    </location>
</feature>
<feature type="compositionally biased region" description="Basic and acidic residues" evidence="3">
    <location>
        <begin position="328"/>
        <end position="338"/>
    </location>
</feature>
<evidence type="ECO:0000256" key="3">
    <source>
        <dbReference type="SAM" id="MobiDB-lite"/>
    </source>
</evidence>
<comment type="function">
    <text evidence="2">Involved in regulation of actin and microtubule organization. Part of a WAVE complex that activates the Arp2/3 complex.</text>
</comment>
<dbReference type="PANTHER" id="PTHR10460:SF56">
    <property type="entry name" value="ABI FAMILY PROTEIN"/>
    <property type="match status" value="1"/>
</dbReference>
<proteinExistence type="inferred from homology"/>
<feature type="region of interest" description="Disordered" evidence="3">
    <location>
        <begin position="287"/>
        <end position="343"/>
    </location>
</feature>
<reference evidence="4" key="2">
    <citation type="submission" date="2020-06" db="EMBL/GenBank/DDBJ databases">
        <title>Helianthus annuus Genome sequencing and assembly Release 2.</title>
        <authorList>
            <person name="Gouzy J."/>
            <person name="Langlade N."/>
            <person name="Munos S."/>
        </authorList>
    </citation>
    <scope>NUCLEOTIDE SEQUENCE</scope>
    <source>
        <tissue evidence="4">Leaves</tissue>
    </source>
</reference>
<evidence type="ECO:0000313" key="4">
    <source>
        <dbReference type="EMBL" id="KAF5805703.1"/>
    </source>
</evidence>
<protein>
    <submittedName>
        <fullName evidence="4">ABI family protein</fullName>
    </submittedName>
</protein>
<dbReference type="EMBL" id="MNCJ02000320">
    <property type="protein sequence ID" value="KAF5805703.1"/>
    <property type="molecule type" value="Genomic_DNA"/>
</dbReference>